<evidence type="ECO:0000313" key="3">
    <source>
        <dbReference type="Proteomes" id="UP000178249"/>
    </source>
</evidence>
<feature type="transmembrane region" description="Helical" evidence="1">
    <location>
        <begin position="20"/>
        <end position="42"/>
    </location>
</feature>
<name>A0A1F6C339_9BACT</name>
<feature type="transmembrane region" description="Helical" evidence="1">
    <location>
        <begin position="54"/>
        <end position="81"/>
    </location>
</feature>
<reference evidence="2 3" key="1">
    <citation type="journal article" date="2016" name="Nat. Commun.">
        <title>Thousands of microbial genomes shed light on interconnected biogeochemical processes in an aquifer system.</title>
        <authorList>
            <person name="Anantharaman K."/>
            <person name="Brown C.T."/>
            <person name="Hug L.A."/>
            <person name="Sharon I."/>
            <person name="Castelle C.J."/>
            <person name="Probst A.J."/>
            <person name="Thomas B.C."/>
            <person name="Singh A."/>
            <person name="Wilkins M.J."/>
            <person name="Karaoz U."/>
            <person name="Brodie E.L."/>
            <person name="Williams K.H."/>
            <person name="Hubbard S.S."/>
            <person name="Banfield J.F."/>
        </authorList>
    </citation>
    <scope>NUCLEOTIDE SEQUENCE [LARGE SCALE GENOMIC DNA]</scope>
</reference>
<gene>
    <name evidence="2" type="ORF">A2841_02570</name>
</gene>
<evidence type="ECO:0000313" key="2">
    <source>
        <dbReference type="EMBL" id="OGG43483.1"/>
    </source>
</evidence>
<keyword evidence="1" id="KW-1133">Transmembrane helix</keyword>
<evidence type="ECO:0000256" key="1">
    <source>
        <dbReference type="SAM" id="Phobius"/>
    </source>
</evidence>
<dbReference type="EMBL" id="MFKP01000039">
    <property type="protein sequence ID" value="OGG43483.1"/>
    <property type="molecule type" value="Genomic_DNA"/>
</dbReference>
<dbReference type="Pfam" id="PF18895">
    <property type="entry name" value="T4SS_pilin"/>
    <property type="match status" value="1"/>
</dbReference>
<keyword evidence="1" id="KW-0472">Membrane</keyword>
<protein>
    <submittedName>
        <fullName evidence="2">Uncharacterized protein</fullName>
    </submittedName>
</protein>
<dbReference type="Proteomes" id="UP000178249">
    <property type="component" value="Unassembled WGS sequence"/>
</dbReference>
<proteinExistence type="predicted"/>
<keyword evidence="1" id="KW-0812">Transmembrane</keyword>
<dbReference type="AlphaFoldDB" id="A0A1F6C339"/>
<accession>A0A1F6C339</accession>
<sequence length="86" mass="9696">MRTLQIFIGNLNDFIIQPLILLLFALALFFFGNGIAMFIFKADDPKGRETGKRHLMWGVIGIFIMVSVYSILSVVTATFGVQFPPR</sequence>
<comment type="caution">
    <text evidence="2">The sequence shown here is derived from an EMBL/GenBank/DDBJ whole genome shotgun (WGS) entry which is preliminary data.</text>
</comment>
<organism evidence="2 3">
    <name type="scientific">Candidatus Kaiserbacteria bacterium RIFCSPHIGHO2_01_FULL_48_10</name>
    <dbReference type="NCBI Taxonomy" id="1798476"/>
    <lineage>
        <taxon>Bacteria</taxon>
        <taxon>Candidatus Kaiseribacteriota</taxon>
    </lineage>
</organism>
<dbReference type="InterPro" id="IPR043993">
    <property type="entry name" value="T4SS_pilin"/>
</dbReference>